<comment type="caution">
    <text evidence="2">The sequence shown here is derived from an EMBL/GenBank/DDBJ whole genome shotgun (WGS) entry which is preliminary data.</text>
</comment>
<gene>
    <name evidence="2" type="ORF">EAX62_04345</name>
</gene>
<feature type="transmembrane region" description="Helical" evidence="1">
    <location>
        <begin position="343"/>
        <end position="365"/>
    </location>
</feature>
<dbReference type="EMBL" id="REFW01000001">
    <property type="protein sequence ID" value="RMB61842.1"/>
    <property type="molecule type" value="Genomic_DNA"/>
</dbReference>
<keyword evidence="1" id="KW-0812">Transmembrane</keyword>
<reference evidence="2 3" key="1">
    <citation type="submission" date="2018-10" db="EMBL/GenBank/DDBJ databases">
        <title>Tessaracoccus antarcticuss sp. nov., isolated from sediment.</title>
        <authorList>
            <person name="Zhou L.Y."/>
            <person name="Du Z.J."/>
        </authorList>
    </citation>
    <scope>NUCLEOTIDE SEQUENCE [LARGE SCALE GENOMIC DNA]</scope>
    <source>
        <strain evidence="2 3">JDX10</strain>
    </source>
</reference>
<evidence type="ECO:0000313" key="2">
    <source>
        <dbReference type="EMBL" id="RMB61842.1"/>
    </source>
</evidence>
<dbReference type="OrthoDB" id="3802671at2"/>
<dbReference type="RefSeq" id="WP_121900390.1">
    <property type="nucleotide sequence ID" value="NZ_REFW01000001.1"/>
</dbReference>
<name>A0A3M0GGK5_9ACTN</name>
<organism evidence="2 3">
    <name type="scientific">Tessaracoccus antarcticus</name>
    <dbReference type="NCBI Taxonomy" id="2479848"/>
    <lineage>
        <taxon>Bacteria</taxon>
        <taxon>Bacillati</taxon>
        <taxon>Actinomycetota</taxon>
        <taxon>Actinomycetes</taxon>
        <taxon>Propionibacteriales</taxon>
        <taxon>Propionibacteriaceae</taxon>
        <taxon>Tessaracoccus</taxon>
    </lineage>
</organism>
<evidence type="ECO:0000313" key="3">
    <source>
        <dbReference type="Proteomes" id="UP000275256"/>
    </source>
</evidence>
<dbReference type="AlphaFoldDB" id="A0A3M0GGK5"/>
<accession>A0A3M0GGK5</accession>
<feature type="transmembrane region" description="Helical" evidence="1">
    <location>
        <begin position="110"/>
        <end position="128"/>
    </location>
</feature>
<evidence type="ECO:0000256" key="1">
    <source>
        <dbReference type="SAM" id="Phobius"/>
    </source>
</evidence>
<dbReference type="Proteomes" id="UP000275256">
    <property type="component" value="Unassembled WGS sequence"/>
</dbReference>
<keyword evidence="3" id="KW-1185">Reference proteome</keyword>
<proteinExistence type="predicted"/>
<feature type="transmembrane region" description="Helical" evidence="1">
    <location>
        <begin position="21"/>
        <end position="38"/>
    </location>
</feature>
<feature type="transmembrane region" description="Helical" evidence="1">
    <location>
        <begin position="50"/>
        <end position="74"/>
    </location>
</feature>
<feature type="transmembrane region" description="Helical" evidence="1">
    <location>
        <begin position="268"/>
        <end position="288"/>
    </location>
</feature>
<feature type="transmembrane region" description="Helical" evidence="1">
    <location>
        <begin position="158"/>
        <end position="176"/>
    </location>
</feature>
<keyword evidence="1" id="KW-0472">Membrane</keyword>
<keyword evidence="1" id="KW-1133">Transmembrane helix</keyword>
<feature type="transmembrane region" description="Helical" evidence="1">
    <location>
        <begin position="188"/>
        <end position="211"/>
    </location>
</feature>
<protein>
    <submittedName>
        <fullName evidence="2">Uncharacterized protein</fullName>
    </submittedName>
</protein>
<feature type="transmembrane region" description="Helical" evidence="1">
    <location>
        <begin position="385"/>
        <end position="410"/>
    </location>
</feature>
<sequence length="456" mass="51278">MLLIREFDVLVHEMWRLWARFLPQVGTWLALGWLLQTASNMASAMMGAAWGPLAIIVFVLGVTARVVSVILAILSLEPGLPTTRGLRAGSEAPNPSLPTTVTRTERPLEVALLTVGPVLGVYAVWGVVDEMIREGFLWNTVFRRFGNDEWSIGVSAEWLPTYLAVGVAALLLRTLWGRLVRDRTSAWWRVPLLFLEGLWVFATFFIVLIALREVRIWLLGVNIWRQGQHARHRFLEWLPEMSLPFNLTLPEAVARFSHWLVEVFVPGVWLGIALPLVWLALVAIVFGWREFRVRDLVPERLRSRRRRPLPGAAPQPTSFSRAVQFLTEDVRMKYLPLGHAFRLIWRSGPFLLGAFLMLAALLAAGRSASAALLSVTFAAGTQSDMFLAFNAIDFVVETVFTSLALCLYAATFDRGLADTIGASSAEFEAPEDVILDEEGHDVERERVEVLRHHDEH</sequence>